<dbReference type="Gene3D" id="2.40.100.10">
    <property type="entry name" value="Cyclophilin-like"/>
    <property type="match status" value="1"/>
</dbReference>
<sequence>MIKFKISLALLLSLCFFTISQAQSRKILVHTNYGDFKVLLYDYTAHHQQLLLDAIRGGVYTNAQFNRVISDFVVQGGELDEDILAEEAKSPSKPPVRLAPEFDTRAFHKIGALGAGRDDNPTKSSFLNQLYFVVGKKVTVQDLDALEKKKGIVYSKEQREEYLRNGGQPRLDHDYTVFGEIYEGLDVIMKISKVKTSSADLPVDKVAFSLTVIE</sequence>
<keyword evidence="2" id="KW-0697">Rotamase</keyword>
<accession>A0A380BAG8</accession>
<reference evidence="6 7" key="1">
    <citation type="submission" date="2018-06" db="EMBL/GenBank/DDBJ databases">
        <authorList>
            <consortium name="Pathogen Informatics"/>
            <person name="Doyle S."/>
        </authorList>
    </citation>
    <scope>NUCLEOTIDE SEQUENCE [LARGE SCALE GENOMIC DNA]</scope>
    <source>
        <strain evidence="6 7">NCTC11388</strain>
    </source>
</reference>
<keyword evidence="3 6" id="KW-0413">Isomerase</keyword>
<evidence type="ECO:0000313" key="7">
    <source>
        <dbReference type="Proteomes" id="UP000254893"/>
    </source>
</evidence>
<dbReference type="InterPro" id="IPR002130">
    <property type="entry name" value="Cyclophilin-type_PPIase_dom"/>
</dbReference>
<dbReference type="RefSeq" id="WP_115168637.1">
    <property type="nucleotide sequence ID" value="NZ_UGYW01000001.1"/>
</dbReference>
<dbReference type="AlphaFoldDB" id="A0A380BAG8"/>
<feature type="chain" id="PRO_5017077849" description="peptidylprolyl isomerase" evidence="4">
    <location>
        <begin position="23"/>
        <end position="214"/>
    </location>
</feature>
<dbReference type="GO" id="GO:0003755">
    <property type="term" value="F:peptidyl-prolyl cis-trans isomerase activity"/>
    <property type="evidence" value="ECO:0007669"/>
    <property type="project" value="UniProtKB-KW"/>
</dbReference>
<dbReference type="Pfam" id="PF00160">
    <property type="entry name" value="Pro_isomerase"/>
    <property type="match status" value="1"/>
</dbReference>
<dbReference type="InterPro" id="IPR029000">
    <property type="entry name" value="Cyclophilin-like_dom_sf"/>
</dbReference>
<organism evidence="6 7">
    <name type="scientific">Sphingobacterium spiritivorum</name>
    <name type="common">Flavobacterium spiritivorum</name>
    <dbReference type="NCBI Taxonomy" id="258"/>
    <lineage>
        <taxon>Bacteria</taxon>
        <taxon>Pseudomonadati</taxon>
        <taxon>Bacteroidota</taxon>
        <taxon>Sphingobacteriia</taxon>
        <taxon>Sphingobacteriales</taxon>
        <taxon>Sphingobacteriaceae</taxon>
        <taxon>Sphingobacterium</taxon>
    </lineage>
</organism>
<evidence type="ECO:0000313" key="6">
    <source>
        <dbReference type="EMBL" id="SUI96537.1"/>
    </source>
</evidence>
<evidence type="ECO:0000256" key="4">
    <source>
        <dbReference type="SAM" id="SignalP"/>
    </source>
</evidence>
<feature type="domain" description="PPIase cyclophilin-type" evidence="5">
    <location>
        <begin position="35"/>
        <end position="213"/>
    </location>
</feature>
<dbReference type="PROSITE" id="PS50072">
    <property type="entry name" value="CSA_PPIASE_2"/>
    <property type="match status" value="1"/>
</dbReference>
<dbReference type="EMBL" id="UGYW01000001">
    <property type="protein sequence ID" value="SUI96537.1"/>
    <property type="molecule type" value="Genomic_DNA"/>
</dbReference>
<dbReference type="PANTHER" id="PTHR45625">
    <property type="entry name" value="PEPTIDYL-PROLYL CIS-TRANS ISOMERASE-RELATED"/>
    <property type="match status" value="1"/>
</dbReference>
<feature type="signal peptide" evidence="4">
    <location>
        <begin position="1"/>
        <end position="22"/>
    </location>
</feature>
<evidence type="ECO:0000259" key="5">
    <source>
        <dbReference type="PROSITE" id="PS50072"/>
    </source>
</evidence>
<dbReference type="Proteomes" id="UP000254893">
    <property type="component" value="Unassembled WGS sequence"/>
</dbReference>
<evidence type="ECO:0000256" key="2">
    <source>
        <dbReference type="ARBA" id="ARBA00023110"/>
    </source>
</evidence>
<gene>
    <name evidence="6" type="ORF">NCTC11388_00014</name>
</gene>
<protein>
    <recommendedName>
        <fullName evidence="1">peptidylprolyl isomerase</fullName>
        <ecNumber evidence="1">5.2.1.8</ecNumber>
    </recommendedName>
</protein>
<name>A0A380BAG8_SPHSI</name>
<dbReference type="SUPFAM" id="SSF50891">
    <property type="entry name" value="Cyclophilin-like"/>
    <property type="match status" value="1"/>
</dbReference>
<dbReference type="PANTHER" id="PTHR45625:SF4">
    <property type="entry name" value="PEPTIDYLPROLYL ISOMERASE DOMAIN AND WD REPEAT-CONTAINING PROTEIN 1"/>
    <property type="match status" value="1"/>
</dbReference>
<proteinExistence type="predicted"/>
<dbReference type="InterPro" id="IPR044666">
    <property type="entry name" value="Cyclophilin_A-like"/>
</dbReference>
<evidence type="ECO:0000256" key="1">
    <source>
        <dbReference type="ARBA" id="ARBA00013194"/>
    </source>
</evidence>
<evidence type="ECO:0000256" key="3">
    <source>
        <dbReference type="ARBA" id="ARBA00023235"/>
    </source>
</evidence>
<keyword evidence="4" id="KW-0732">Signal</keyword>
<dbReference type="EC" id="5.2.1.8" evidence="1"/>